<keyword evidence="3 8" id="KW-0347">Helicase</keyword>
<dbReference type="Pfam" id="PF00176">
    <property type="entry name" value="SNF2-rel_dom"/>
    <property type="match status" value="1"/>
</dbReference>
<proteinExistence type="predicted"/>
<dbReference type="CDD" id="cd18011">
    <property type="entry name" value="DEXDc_RapA"/>
    <property type="match status" value="1"/>
</dbReference>
<dbReference type="InterPro" id="IPR049730">
    <property type="entry name" value="SNF2/RAD54-like_C"/>
</dbReference>
<dbReference type="PANTHER" id="PTHR45766">
    <property type="entry name" value="DNA ANNEALING HELICASE AND ENDONUCLEASE ZRANB3 FAMILY MEMBER"/>
    <property type="match status" value="1"/>
</dbReference>
<name>A0A857ABJ2_9ACTO</name>
<dbReference type="EMBL" id="CP046315">
    <property type="protein sequence ID" value="QGS11815.1"/>
    <property type="molecule type" value="Genomic_DNA"/>
</dbReference>
<feature type="region of interest" description="Disordered" evidence="5">
    <location>
        <begin position="339"/>
        <end position="375"/>
    </location>
</feature>
<dbReference type="InterPro" id="IPR027417">
    <property type="entry name" value="P-loop_NTPase"/>
</dbReference>
<dbReference type="Gene3D" id="3.40.50.10810">
    <property type="entry name" value="Tandem AAA-ATPase domain"/>
    <property type="match status" value="1"/>
</dbReference>
<keyword evidence="4" id="KW-0067">ATP-binding</keyword>
<evidence type="ECO:0000256" key="5">
    <source>
        <dbReference type="SAM" id="MobiDB-lite"/>
    </source>
</evidence>
<dbReference type="InterPro" id="IPR057342">
    <property type="entry name" value="DEXDc_RapA"/>
</dbReference>
<feature type="region of interest" description="Disordered" evidence="5">
    <location>
        <begin position="904"/>
        <end position="923"/>
    </location>
</feature>
<dbReference type="InterPro" id="IPR014001">
    <property type="entry name" value="Helicase_ATP-bd"/>
</dbReference>
<dbReference type="PROSITE" id="PS51194">
    <property type="entry name" value="HELICASE_CTER"/>
    <property type="match status" value="1"/>
</dbReference>
<dbReference type="InterPro" id="IPR038718">
    <property type="entry name" value="SNF2-like_sf"/>
</dbReference>
<evidence type="ECO:0000256" key="1">
    <source>
        <dbReference type="ARBA" id="ARBA00022741"/>
    </source>
</evidence>
<dbReference type="Pfam" id="PF00271">
    <property type="entry name" value="Helicase_C"/>
    <property type="match status" value="1"/>
</dbReference>
<evidence type="ECO:0000256" key="4">
    <source>
        <dbReference type="ARBA" id="ARBA00022840"/>
    </source>
</evidence>
<reference evidence="8 9" key="1">
    <citation type="submission" date="2019-11" db="EMBL/GenBank/DDBJ databases">
        <title>FDA dAtabase for Regulatory Grade micrObial Sequences (FDA-ARGOS): Supporting development and validation of Infectious Disease Dx tests.</title>
        <authorList>
            <person name="Stonesifer R."/>
            <person name="Tallon L."/>
            <person name="Sadzewicz L."/>
            <person name="Vavikolanu K."/>
            <person name="Mehta A."/>
            <person name="Aluvathingal J."/>
            <person name="Nadendla S."/>
            <person name="Myers T."/>
            <person name="Yan Y."/>
            <person name="Sichtig H."/>
        </authorList>
    </citation>
    <scope>NUCLEOTIDE SEQUENCE [LARGE SCALE GENOMIC DNA]</scope>
    <source>
        <strain evidence="8 9">FDAARGOS_732</strain>
    </source>
</reference>
<gene>
    <name evidence="8" type="ORF">FOC40_01365</name>
</gene>
<protein>
    <submittedName>
        <fullName evidence="8">DEAD/DEAH box helicase</fullName>
    </submittedName>
</protein>
<evidence type="ECO:0000256" key="2">
    <source>
        <dbReference type="ARBA" id="ARBA00022801"/>
    </source>
</evidence>
<sequence>MEGGVLSDYQAKFYAYELDRSYACDHVGKLAGLLFDAQVEPKPHQVDAALFALRTPFTPGVILADEVGLGKTIEAGIVISQYWAERKRRILIIVPSSLRQQWRQELDEKFALPASLLERGNLDELLAPNAAEQVLICSYEFANSQHLTLTRHWDLVVCDEAHRLRAYWTGQAKIATNVARICRASSKTVMLTATPLQNRLEELYGLVAVFDPDFFRSLDTFKERYVKNPGGVGNDDLSKRIAQIAKRTLRRDADKYIRFTTRMPLTVAFNPSQAEVELYEKINAYLQRPFLWAFSKSQRHLSALIVRKRLGSSSYAVASTLASIAARLEAEAKAGMRRNDAGGFISDPDLTGEEREDAQESNETDTASDSAPLSGMERESMLAEVAELRSYADLARSITVNQKAVKLVDALEQGFDRLREIGAPEKAIIFTDSTVTQDYLARSLAEAGWGEGIVMFNGTNNSAHANQIYQAWLKENEGSDLITGIPAADRRKALVDEFRKRGRLMIATEAAAEGINLQFCSMLVNYDLPWNPQRVEQRIGRVHRFGQKHNVIVVNFSNKGNVAEERILQLLTEKFKLFTSVFGASDEVLGQIEDGLDFEKNIAAILERCTTAEQIEEAFNELEARYSAQIDREMKRTRKKVFDNLDPKVRDKLKSYDAQTGVVLNAFERLLIDLTRHELGGYASFNDTGTQFTLTSAPAAGIPTGNYFFKSQPRTGAHQYRYASDLAQWVVTTAKTRTTPPAHLVFQTHGSDRATAIAKRLRGRSGRISAHQVTFTMQAADQPLKETYLLLAGFFADGTPMDQEQIRDLLDLNCVSTQPNQVNTQGFEDAIEQLRQTVGVDVQERNATFYLQQEELIDAARLDLKAIFDAKIRDYHAKETTATKAARKAKNTAEQLKLTREARSWRRKAEEADDEYRRQRDKLRDESDAYLDKASMALEPKEETNELFTVSWEVS</sequence>
<feature type="compositionally biased region" description="Acidic residues" evidence="5">
    <location>
        <begin position="350"/>
        <end position="363"/>
    </location>
</feature>
<evidence type="ECO:0000313" key="8">
    <source>
        <dbReference type="EMBL" id="QGS11815.1"/>
    </source>
</evidence>
<dbReference type="CDD" id="cd18793">
    <property type="entry name" value="SF2_C_SNF"/>
    <property type="match status" value="1"/>
</dbReference>
<evidence type="ECO:0000259" key="7">
    <source>
        <dbReference type="PROSITE" id="PS51194"/>
    </source>
</evidence>
<dbReference type="SMART" id="SM00487">
    <property type="entry name" value="DEXDc"/>
    <property type="match status" value="1"/>
</dbReference>
<dbReference type="GO" id="GO:0004386">
    <property type="term" value="F:helicase activity"/>
    <property type="evidence" value="ECO:0007669"/>
    <property type="project" value="UniProtKB-KW"/>
</dbReference>
<keyword evidence="1" id="KW-0547">Nucleotide-binding</keyword>
<evidence type="ECO:0000259" key="6">
    <source>
        <dbReference type="PROSITE" id="PS51192"/>
    </source>
</evidence>
<accession>A0A857ABJ2</accession>
<dbReference type="SUPFAM" id="SSF52540">
    <property type="entry name" value="P-loop containing nucleoside triphosphate hydrolases"/>
    <property type="match status" value="2"/>
</dbReference>
<dbReference type="InterPro" id="IPR001650">
    <property type="entry name" value="Helicase_C-like"/>
</dbReference>
<dbReference type="PROSITE" id="PS51192">
    <property type="entry name" value="HELICASE_ATP_BIND_1"/>
    <property type="match status" value="1"/>
</dbReference>
<dbReference type="Gene3D" id="3.40.50.300">
    <property type="entry name" value="P-loop containing nucleotide triphosphate hydrolases"/>
    <property type="match status" value="1"/>
</dbReference>
<dbReference type="AlphaFoldDB" id="A0A857ABJ2"/>
<dbReference type="InterPro" id="IPR000330">
    <property type="entry name" value="SNF2_N"/>
</dbReference>
<feature type="domain" description="Helicase C-terminal" evidence="7">
    <location>
        <begin position="410"/>
        <end position="596"/>
    </location>
</feature>
<dbReference type="PANTHER" id="PTHR45766:SF6">
    <property type="entry name" value="SWI_SNF-RELATED MATRIX-ASSOCIATED ACTIN-DEPENDENT REGULATOR OF CHROMATIN SUBFAMILY A-LIKE PROTEIN 1"/>
    <property type="match status" value="1"/>
</dbReference>
<evidence type="ECO:0000313" key="9">
    <source>
        <dbReference type="Proteomes" id="UP000424490"/>
    </source>
</evidence>
<feature type="domain" description="Helicase ATP-binding" evidence="6">
    <location>
        <begin position="52"/>
        <end position="213"/>
    </location>
</feature>
<dbReference type="SMART" id="SM00490">
    <property type="entry name" value="HELICc"/>
    <property type="match status" value="1"/>
</dbReference>
<dbReference type="GO" id="GO:0005524">
    <property type="term" value="F:ATP binding"/>
    <property type="evidence" value="ECO:0007669"/>
    <property type="project" value="UniProtKB-KW"/>
</dbReference>
<dbReference type="GO" id="GO:0016787">
    <property type="term" value="F:hydrolase activity"/>
    <property type="evidence" value="ECO:0007669"/>
    <property type="project" value="UniProtKB-KW"/>
</dbReference>
<dbReference type="Proteomes" id="UP000424490">
    <property type="component" value="Chromosome"/>
</dbReference>
<keyword evidence="2" id="KW-0378">Hydrolase</keyword>
<organism evidence="8 9">
    <name type="scientific">Schaalia odontolytica</name>
    <dbReference type="NCBI Taxonomy" id="1660"/>
    <lineage>
        <taxon>Bacteria</taxon>
        <taxon>Bacillati</taxon>
        <taxon>Actinomycetota</taxon>
        <taxon>Actinomycetes</taxon>
        <taxon>Actinomycetales</taxon>
        <taxon>Actinomycetaceae</taxon>
        <taxon>Schaalia</taxon>
    </lineage>
</organism>
<evidence type="ECO:0000256" key="3">
    <source>
        <dbReference type="ARBA" id="ARBA00022806"/>
    </source>
</evidence>